<feature type="transmembrane region" description="Helical" evidence="6">
    <location>
        <begin position="106"/>
        <end position="123"/>
    </location>
</feature>
<evidence type="ECO:0000256" key="5">
    <source>
        <dbReference type="ARBA" id="ARBA00023136"/>
    </source>
</evidence>
<keyword evidence="4 6" id="KW-1133">Transmembrane helix</keyword>
<evidence type="ECO:0000256" key="4">
    <source>
        <dbReference type="ARBA" id="ARBA00022989"/>
    </source>
</evidence>
<name>A0ABS7G3I8_9ACTN</name>
<comment type="similarity">
    <text evidence="6">Belongs to the inorganic phosphate transporter (PiT) (TC 2.A.20) family.</text>
</comment>
<feature type="transmembrane region" description="Helical" evidence="6">
    <location>
        <begin position="46"/>
        <end position="64"/>
    </location>
</feature>
<dbReference type="Pfam" id="PF01384">
    <property type="entry name" value="PHO4"/>
    <property type="match status" value="1"/>
</dbReference>
<evidence type="ECO:0000256" key="2">
    <source>
        <dbReference type="ARBA" id="ARBA00022448"/>
    </source>
</evidence>
<reference evidence="8 9" key="1">
    <citation type="submission" date="2021-07" db="EMBL/GenBank/DDBJ databases">
        <title>Actinomadura sp. PM05-2 isolated from lichen.</title>
        <authorList>
            <person name="Somphong A."/>
            <person name="Phongsopitanun W."/>
            <person name="Tanasupawat S."/>
            <person name="Peongsungnone V."/>
        </authorList>
    </citation>
    <scope>NUCLEOTIDE SEQUENCE [LARGE SCALE GENOMIC DNA]</scope>
    <source>
        <strain evidence="8 9">PM05-2</strain>
    </source>
</reference>
<dbReference type="PANTHER" id="PTHR11101:SF80">
    <property type="entry name" value="PHOSPHATE TRANSPORTER"/>
    <property type="match status" value="1"/>
</dbReference>
<evidence type="ECO:0000256" key="3">
    <source>
        <dbReference type="ARBA" id="ARBA00022692"/>
    </source>
</evidence>
<keyword evidence="5 6" id="KW-0472">Membrane</keyword>
<evidence type="ECO:0000313" key="8">
    <source>
        <dbReference type="EMBL" id="MBW8487273.1"/>
    </source>
</evidence>
<evidence type="ECO:0000313" key="9">
    <source>
        <dbReference type="Proteomes" id="UP000774570"/>
    </source>
</evidence>
<organism evidence="8 9">
    <name type="scientific">Actinomadura parmotrematis</name>
    <dbReference type="NCBI Taxonomy" id="2864039"/>
    <lineage>
        <taxon>Bacteria</taxon>
        <taxon>Bacillati</taxon>
        <taxon>Actinomycetota</taxon>
        <taxon>Actinomycetes</taxon>
        <taxon>Streptosporangiales</taxon>
        <taxon>Thermomonosporaceae</taxon>
        <taxon>Actinomadura</taxon>
    </lineage>
</organism>
<comment type="caution">
    <text evidence="8">The sequence shown here is derived from an EMBL/GenBank/DDBJ whole genome shotgun (WGS) entry which is preliminary data.</text>
</comment>
<feature type="region of interest" description="Disordered" evidence="7">
    <location>
        <begin position="378"/>
        <end position="409"/>
    </location>
</feature>
<comment type="subcellular location">
    <subcellularLocation>
        <location evidence="1 6">Membrane</location>
        <topology evidence="1 6">Multi-pass membrane protein</topology>
    </subcellularLocation>
</comment>
<protein>
    <recommendedName>
        <fullName evidence="6">Phosphate transporter</fullName>
    </recommendedName>
</protein>
<keyword evidence="3 6" id="KW-0812">Transmembrane</keyword>
<feature type="transmembrane region" description="Helical" evidence="6">
    <location>
        <begin position="310"/>
        <end position="330"/>
    </location>
</feature>
<accession>A0ABS7G3I8</accession>
<feature type="transmembrane region" description="Helical" evidence="6">
    <location>
        <begin position="135"/>
        <end position="160"/>
    </location>
</feature>
<keyword evidence="9" id="KW-1185">Reference proteome</keyword>
<keyword evidence="2 6" id="KW-0813">Transport</keyword>
<feature type="transmembrane region" description="Helical" evidence="6">
    <location>
        <begin position="336"/>
        <end position="355"/>
    </location>
</feature>
<gene>
    <name evidence="8" type="ORF">K1Y72_33290</name>
</gene>
<dbReference type="EMBL" id="JAIBOA010000032">
    <property type="protein sequence ID" value="MBW8487273.1"/>
    <property type="molecule type" value="Genomic_DNA"/>
</dbReference>
<dbReference type="Proteomes" id="UP000774570">
    <property type="component" value="Unassembled WGS sequence"/>
</dbReference>
<feature type="transmembrane region" description="Helical" evidence="6">
    <location>
        <begin position="218"/>
        <end position="237"/>
    </location>
</feature>
<evidence type="ECO:0000256" key="7">
    <source>
        <dbReference type="SAM" id="MobiDB-lite"/>
    </source>
</evidence>
<dbReference type="PANTHER" id="PTHR11101">
    <property type="entry name" value="PHOSPHATE TRANSPORTER"/>
    <property type="match status" value="1"/>
</dbReference>
<dbReference type="InterPro" id="IPR001204">
    <property type="entry name" value="Phos_transporter"/>
</dbReference>
<sequence>MDVTTLGLVGLIALALLFDYTNGFHDSANSVATVIATRVLRPRFAVAWAAFFNFVAFLIFGTAVANTVGSTVKTEFFSQPVVFAALLGAITWNYGSWHLGLPTSSSHALIGGLVGAGLAAGGTEAIKAASVRKALVFMVVSPIAGMLIGAVLMLVLRLVLRGRDVERTERGFRWAQLASSAAVSLGHGGNDAQKTMGVIAALLVATGHLTEHGGKLDVPFWVAVCAATAIALGTYSGGWRIVRTMGMDITALRPVSGFTAETAAAAALFGSTAAGAPVSTTHTVSGAITGVGTANSGATVSWRIFGRMSIAWILTIPVAALIGALAYWGTTMGPNPVGAVVMGAYLLVLAALVAVSLRTSPKADDVAPATGEEIAFPLRPGAGSVIGSAPDRSPEPERPRAKVTAGQPL</sequence>
<proteinExistence type="inferred from homology"/>
<keyword evidence="6" id="KW-0592">Phosphate transport</keyword>
<dbReference type="RefSeq" id="WP_220170510.1">
    <property type="nucleotide sequence ID" value="NZ_JAIBOA010000032.1"/>
</dbReference>
<evidence type="ECO:0000256" key="1">
    <source>
        <dbReference type="ARBA" id="ARBA00004141"/>
    </source>
</evidence>
<evidence type="ECO:0000256" key="6">
    <source>
        <dbReference type="RuleBase" id="RU363058"/>
    </source>
</evidence>